<name>A0A1F6NKG5_9BACT</name>
<organism evidence="1 2">
    <name type="scientific">Candidatus Magasanikbacteria bacterium RIFOXYA2_FULL_44_8</name>
    <dbReference type="NCBI Taxonomy" id="1798696"/>
    <lineage>
        <taxon>Bacteria</taxon>
        <taxon>Candidatus Magasanikiibacteriota</taxon>
    </lineage>
</organism>
<reference evidence="1 2" key="1">
    <citation type="journal article" date="2016" name="Nat. Commun.">
        <title>Thousands of microbial genomes shed light on interconnected biogeochemical processes in an aquifer system.</title>
        <authorList>
            <person name="Anantharaman K."/>
            <person name="Brown C.T."/>
            <person name="Hug L.A."/>
            <person name="Sharon I."/>
            <person name="Castelle C.J."/>
            <person name="Probst A.J."/>
            <person name="Thomas B.C."/>
            <person name="Singh A."/>
            <person name="Wilkins M.J."/>
            <person name="Karaoz U."/>
            <person name="Brodie E.L."/>
            <person name="Williams K.H."/>
            <person name="Hubbard S.S."/>
            <person name="Banfield J.F."/>
        </authorList>
    </citation>
    <scope>NUCLEOTIDE SEQUENCE [LARGE SCALE GENOMIC DNA]</scope>
</reference>
<dbReference type="Proteomes" id="UP000177803">
    <property type="component" value="Unassembled WGS sequence"/>
</dbReference>
<evidence type="ECO:0000313" key="1">
    <source>
        <dbReference type="EMBL" id="OGH84335.1"/>
    </source>
</evidence>
<evidence type="ECO:0000313" key="2">
    <source>
        <dbReference type="Proteomes" id="UP000177803"/>
    </source>
</evidence>
<accession>A0A1F6NKG5</accession>
<gene>
    <name evidence="1" type="ORF">A2261_02585</name>
</gene>
<dbReference type="AlphaFoldDB" id="A0A1F6NKG5"/>
<comment type="caution">
    <text evidence="1">The sequence shown here is derived from an EMBL/GenBank/DDBJ whole genome shotgun (WGS) entry which is preliminary data.</text>
</comment>
<sequence>MECRKNNLETISAKKYQQNRANPLFLFFTYPQPAAPKILTTEKIDDKIKHRSFDRLGHRTTTTITIFGEEK</sequence>
<protein>
    <submittedName>
        <fullName evidence="1">Uncharacterized protein</fullName>
    </submittedName>
</protein>
<proteinExistence type="predicted"/>
<dbReference type="EMBL" id="MFQR01000028">
    <property type="protein sequence ID" value="OGH84335.1"/>
    <property type="molecule type" value="Genomic_DNA"/>
</dbReference>